<protein>
    <recommendedName>
        <fullName evidence="1">PD-(D/E)XK endonuclease-like domain-containing protein</fullName>
    </recommendedName>
</protein>
<dbReference type="Gene3D" id="3.90.320.10">
    <property type="match status" value="1"/>
</dbReference>
<accession>A0A2H0XC68</accession>
<name>A0A2H0XC68_UNCKA</name>
<gene>
    <name evidence="2" type="ORF">COT51_01355</name>
</gene>
<feature type="domain" description="PD-(D/E)XK endonuclease-like" evidence="1">
    <location>
        <begin position="10"/>
        <end position="236"/>
    </location>
</feature>
<evidence type="ECO:0000313" key="3">
    <source>
        <dbReference type="Proteomes" id="UP000231098"/>
    </source>
</evidence>
<dbReference type="InterPro" id="IPR011604">
    <property type="entry name" value="PDDEXK-like_dom_sf"/>
</dbReference>
<reference evidence="3" key="1">
    <citation type="submission" date="2017-09" db="EMBL/GenBank/DDBJ databases">
        <title>Depth-based differentiation of microbial function through sediment-hosted aquifers and enrichment of novel symbionts in the deep terrestrial subsurface.</title>
        <authorList>
            <person name="Probst A.J."/>
            <person name="Ladd B."/>
            <person name="Jarett J.K."/>
            <person name="Geller-Mcgrath D.E."/>
            <person name="Sieber C.M.K."/>
            <person name="Emerson J.B."/>
            <person name="Anantharaman K."/>
            <person name="Thomas B.C."/>
            <person name="Malmstrom R."/>
            <person name="Stieglmeier M."/>
            <person name="Klingl A."/>
            <person name="Woyke T."/>
            <person name="Ryan C.M."/>
            <person name="Banfield J.F."/>
        </authorList>
    </citation>
    <scope>NUCLEOTIDE SEQUENCE [LARGE SCALE GENOMIC DNA]</scope>
</reference>
<dbReference type="Pfam" id="PF12705">
    <property type="entry name" value="PDDEXK_1"/>
    <property type="match status" value="1"/>
</dbReference>
<sequence>MAFNPNAIWLSPSSLSDFTKCPQLYYYRSIFRTERGLKLQIINPSLALGQSVHETLNFFVKLPPADRTKDKLFSQFQFYWGMVRGEKGGFNSPEEEKEFEDRAISMLERFFLNKHFIEAEMPKIPDFPKVDLGNDLILTGKLDWLEKEGDGYHLIDFKTGKNEERDDSLQLPIYAALVNGLFKTDKIRASYWYLDKEGDLVDFKLPELASTIEHLKRMGEIIKMVKKTNSFHCQSGNESCWACKDMLAVAEGEGKLVNMDPVNRKQEIYILQKKENTLPQPPEIESTPESLPF</sequence>
<evidence type="ECO:0000259" key="1">
    <source>
        <dbReference type="Pfam" id="PF12705"/>
    </source>
</evidence>
<dbReference type="EMBL" id="PEYV01000026">
    <property type="protein sequence ID" value="PIS21698.1"/>
    <property type="molecule type" value="Genomic_DNA"/>
</dbReference>
<dbReference type="Proteomes" id="UP000231098">
    <property type="component" value="Unassembled WGS sequence"/>
</dbReference>
<dbReference type="InterPro" id="IPR011335">
    <property type="entry name" value="Restrct_endonuc-II-like"/>
</dbReference>
<organism evidence="2 3">
    <name type="scientific">candidate division WWE3 bacterium CG08_land_8_20_14_0_20_41_15</name>
    <dbReference type="NCBI Taxonomy" id="1975086"/>
    <lineage>
        <taxon>Bacteria</taxon>
        <taxon>Katanobacteria</taxon>
    </lineage>
</organism>
<dbReference type="AlphaFoldDB" id="A0A2H0XC68"/>
<comment type="caution">
    <text evidence="2">The sequence shown here is derived from an EMBL/GenBank/DDBJ whole genome shotgun (WGS) entry which is preliminary data.</text>
</comment>
<evidence type="ECO:0000313" key="2">
    <source>
        <dbReference type="EMBL" id="PIS21698.1"/>
    </source>
</evidence>
<proteinExistence type="predicted"/>
<dbReference type="InterPro" id="IPR038726">
    <property type="entry name" value="PDDEXK_AddAB-type"/>
</dbReference>
<dbReference type="SUPFAM" id="SSF52980">
    <property type="entry name" value="Restriction endonuclease-like"/>
    <property type="match status" value="1"/>
</dbReference>